<organism evidence="1 2">
    <name type="scientific">Acipenser ruthenus</name>
    <name type="common">Sterlet sturgeon</name>
    <dbReference type="NCBI Taxonomy" id="7906"/>
    <lineage>
        <taxon>Eukaryota</taxon>
        <taxon>Metazoa</taxon>
        <taxon>Chordata</taxon>
        <taxon>Craniata</taxon>
        <taxon>Vertebrata</taxon>
        <taxon>Euteleostomi</taxon>
        <taxon>Actinopterygii</taxon>
        <taxon>Chondrostei</taxon>
        <taxon>Acipenseriformes</taxon>
        <taxon>Acipenseridae</taxon>
        <taxon>Acipenser</taxon>
    </lineage>
</organism>
<proteinExistence type="predicted"/>
<dbReference type="Proteomes" id="UP000289886">
    <property type="component" value="Unassembled WGS sequence"/>
</dbReference>
<dbReference type="AlphaFoldDB" id="A0A444U8C8"/>
<protein>
    <submittedName>
        <fullName evidence="1">Uncharacterized protein</fullName>
    </submittedName>
</protein>
<keyword evidence="2" id="KW-1185">Reference proteome</keyword>
<reference evidence="1 2" key="1">
    <citation type="submission" date="2019-01" db="EMBL/GenBank/DDBJ databases">
        <title>Draft Genome and Complete Hox-Cluster Characterization of the Sterlet Sturgeon (Acipenser ruthenus).</title>
        <authorList>
            <person name="Wei Q."/>
        </authorList>
    </citation>
    <scope>NUCLEOTIDE SEQUENCE [LARGE SCALE GENOMIC DNA]</scope>
    <source>
        <strain evidence="1">WHYD16114868_AA</strain>
        <tissue evidence="1">Blood</tissue>
    </source>
</reference>
<sequence>MRCPPLQDFSRVPGDVHPLFLSPWFLLMNNLDTRTVPSSDVAMLYELKSLVLLQDIDHTGRIPRQFNDASRQIQLNKNKYDGRDINWIMQQSANQTETEKNFDNYATQTAQTLNMKTGENFMQRMAVFLGIMGFGMSGYSSHQLTMQKSSRPSF</sequence>
<name>A0A444U8C8_ACIRT</name>
<evidence type="ECO:0000313" key="2">
    <source>
        <dbReference type="Proteomes" id="UP000289886"/>
    </source>
</evidence>
<dbReference type="EMBL" id="SCEB01215084">
    <property type="protein sequence ID" value="RXM31400.1"/>
    <property type="molecule type" value="Genomic_DNA"/>
</dbReference>
<accession>A0A444U8C8</accession>
<comment type="caution">
    <text evidence="1">The sequence shown here is derived from an EMBL/GenBank/DDBJ whole genome shotgun (WGS) entry which is preliminary data.</text>
</comment>
<gene>
    <name evidence="1" type="ORF">EOD39_1746</name>
</gene>
<evidence type="ECO:0000313" key="1">
    <source>
        <dbReference type="EMBL" id="RXM31400.1"/>
    </source>
</evidence>